<dbReference type="SUPFAM" id="SSF52402">
    <property type="entry name" value="Adenine nucleotide alpha hydrolases-like"/>
    <property type="match status" value="1"/>
</dbReference>
<name>A0AAV9DLR5_ACOCL</name>
<dbReference type="CDD" id="cd23659">
    <property type="entry name" value="USP_At3g01520-like"/>
    <property type="match status" value="1"/>
</dbReference>
<dbReference type="AlphaFoldDB" id="A0AAV9DLR5"/>
<dbReference type="PANTHER" id="PTHR31964:SF113">
    <property type="entry name" value="USPA DOMAIN-CONTAINING PROTEIN"/>
    <property type="match status" value="1"/>
</dbReference>
<dbReference type="EMBL" id="JAUJYO010000012">
    <property type="protein sequence ID" value="KAK1301856.1"/>
    <property type="molecule type" value="Genomic_DNA"/>
</dbReference>
<dbReference type="InterPro" id="IPR006015">
    <property type="entry name" value="Universal_stress_UspA"/>
</dbReference>
<dbReference type="Pfam" id="PF00582">
    <property type="entry name" value="Usp"/>
    <property type="match status" value="1"/>
</dbReference>
<reference evidence="2" key="2">
    <citation type="submission" date="2023-06" db="EMBL/GenBank/DDBJ databases">
        <authorList>
            <person name="Ma L."/>
            <person name="Liu K.-W."/>
            <person name="Li Z."/>
            <person name="Hsiao Y.-Y."/>
            <person name="Qi Y."/>
            <person name="Fu T."/>
            <person name="Tang G."/>
            <person name="Zhang D."/>
            <person name="Sun W.-H."/>
            <person name="Liu D.-K."/>
            <person name="Li Y."/>
            <person name="Chen G.-Z."/>
            <person name="Liu X.-D."/>
            <person name="Liao X.-Y."/>
            <person name="Jiang Y.-T."/>
            <person name="Yu X."/>
            <person name="Hao Y."/>
            <person name="Huang J."/>
            <person name="Zhao X.-W."/>
            <person name="Ke S."/>
            <person name="Chen Y.-Y."/>
            <person name="Wu W.-L."/>
            <person name="Hsu J.-L."/>
            <person name="Lin Y.-F."/>
            <person name="Huang M.-D."/>
            <person name="Li C.-Y."/>
            <person name="Huang L."/>
            <person name="Wang Z.-W."/>
            <person name="Zhao X."/>
            <person name="Zhong W.-Y."/>
            <person name="Peng D.-H."/>
            <person name="Ahmad S."/>
            <person name="Lan S."/>
            <person name="Zhang J.-S."/>
            <person name="Tsai W.-C."/>
            <person name="Van De Peer Y."/>
            <person name="Liu Z.-J."/>
        </authorList>
    </citation>
    <scope>NUCLEOTIDE SEQUENCE</scope>
    <source>
        <strain evidence="2">CP</strain>
        <tissue evidence="2">Leaves</tissue>
    </source>
</reference>
<gene>
    <name evidence="2" type="ORF">QJS10_CPB12g00369</name>
</gene>
<comment type="caution">
    <text evidence="2">The sequence shown here is derived from an EMBL/GenBank/DDBJ whole genome shotgun (WGS) entry which is preliminary data.</text>
</comment>
<keyword evidence="3" id="KW-1185">Reference proteome</keyword>
<organism evidence="2 3">
    <name type="scientific">Acorus calamus</name>
    <name type="common">Sweet flag</name>
    <dbReference type="NCBI Taxonomy" id="4465"/>
    <lineage>
        <taxon>Eukaryota</taxon>
        <taxon>Viridiplantae</taxon>
        <taxon>Streptophyta</taxon>
        <taxon>Embryophyta</taxon>
        <taxon>Tracheophyta</taxon>
        <taxon>Spermatophyta</taxon>
        <taxon>Magnoliopsida</taxon>
        <taxon>Liliopsida</taxon>
        <taxon>Acoraceae</taxon>
        <taxon>Acorus</taxon>
    </lineage>
</organism>
<dbReference type="PANTHER" id="PTHR31964">
    <property type="entry name" value="ADENINE NUCLEOTIDE ALPHA HYDROLASES-LIKE SUPERFAMILY PROTEIN"/>
    <property type="match status" value="1"/>
</dbReference>
<protein>
    <submittedName>
        <fullName evidence="2">Universal stress protein A-like protein</fullName>
    </submittedName>
</protein>
<sequence>MATEEMKKKKVMVAIDESECSHYALEWALDNLRDSIISSPSSASAAEEERTLIVYTAQPLTNLSYLTAASYGSARTFSISTPELIRSLQENQKKIALALLEQAKEICAKRGVVAETITEAGDPKEAICEAVDKLKVNLLIMGNHGRGPIQRVFLGSVSNYCVHNAKCPVLVVKKTG</sequence>
<dbReference type="InterPro" id="IPR014729">
    <property type="entry name" value="Rossmann-like_a/b/a_fold"/>
</dbReference>
<evidence type="ECO:0000313" key="3">
    <source>
        <dbReference type="Proteomes" id="UP001180020"/>
    </source>
</evidence>
<evidence type="ECO:0000259" key="1">
    <source>
        <dbReference type="Pfam" id="PF00582"/>
    </source>
</evidence>
<dbReference type="Proteomes" id="UP001180020">
    <property type="component" value="Unassembled WGS sequence"/>
</dbReference>
<feature type="domain" description="UspA" evidence="1">
    <location>
        <begin position="9"/>
        <end position="173"/>
    </location>
</feature>
<dbReference type="Gene3D" id="3.40.50.620">
    <property type="entry name" value="HUPs"/>
    <property type="match status" value="1"/>
</dbReference>
<proteinExistence type="predicted"/>
<accession>A0AAV9DLR5</accession>
<reference evidence="2" key="1">
    <citation type="journal article" date="2023" name="Nat. Commun.">
        <title>Diploid and tetraploid genomes of Acorus and the evolution of monocots.</title>
        <authorList>
            <person name="Ma L."/>
            <person name="Liu K.W."/>
            <person name="Li Z."/>
            <person name="Hsiao Y.Y."/>
            <person name="Qi Y."/>
            <person name="Fu T."/>
            <person name="Tang G.D."/>
            <person name="Zhang D."/>
            <person name="Sun W.H."/>
            <person name="Liu D.K."/>
            <person name="Li Y."/>
            <person name="Chen G.Z."/>
            <person name="Liu X.D."/>
            <person name="Liao X.Y."/>
            <person name="Jiang Y.T."/>
            <person name="Yu X."/>
            <person name="Hao Y."/>
            <person name="Huang J."/>
            <person name="Zhao X.W."/>
            <person name="Ke S."/>
            <person name="Chen Y.Y."/>
            <person name="Wu W.L."/>
            <person name="Hsu J.L."/>
            <person name="Lin Y.F."/>
            <person name="Huang M.D."/>
            <person name="Li C.Y."/>
            <person name="Huang L."/>
            <person name="Wang Z.W."/>
            <person name="Zhao X."/>
            <person name="Zhong W.Y."/>
            <person name="Peng D.H."/>
            <person name="Ahmad S."/>
            <person name="Lan S."/>
            <person name="Zhang J.S."/>
            <person name="Tsai W.C."/>
            <person name="Van de Peer Y."/>
            <person name="Liu Z.J."/>
        </authorList>
    </citation>
    <scope>NUCLEOTIDE SEQUENCE</scope>
    <source>
        <strain evidence="2">CP</strain>
    </source>
</reference>
<dbReference type="InterPro" id="IPR006016">
    <property type="entry name" value="UspA"/>
</dbReference>
<dbReference type="PRINTS" id="PR01438">
    <property type="entry name" value="UNVRSLSTRESS"/>
</dbReference>
<evidence type="ECO:0000313" key="2">
    <source>
        <dbReference type="EMBL" id="KAK1301856.1"/>
    </source>
</evidence>